<protein>
    <recommendedName>
        <fullName evidence="6">DNA-binding response regulator</fullName>
    </recommendedName>
</protein>
<dbReference type="InterPro" id="IPR001789">
    <property type="entry name" value="Sig_transdc_resp-reg_receiver"/>
</dbReference>
<dbReference type="PROSITE" id="PS50110">
    <property type="entry name" value="RESPONSE_REGULATORY"/>
    <property type="match status" value="1"/>
</dbReference>
<dbReference type="Pfam" id="PF00072">
    <property type="entry name" value="Response_reg"/>
    <property type="match status" value="1"/>
</dbReference>
<dbReference type="PANTHER" id="PTHR37299">
    <property type="entry name" value="TRANSCRIPTIONAL REGULATOR-RELATED"/>
    <property type="match status" value="1"/>
</dbReference>
<dbReference type="SMART" id="SM00448">
    <property type="entry name" value="REC"/>
    <property type="match status" value="1"/>
</dbReference>
<dbReference type="Proteomes" id="UP000249248">
    <property type="component" value="Unassembled WGS sequence"/>
</dbReference>
<organism evidence="4 5">
    <name type="scientific">Putridiphycobacter roseus</name>
    <dbReference type="NCBI Taxonomy" id="2219161"/>
    <lineage>
        <taxon>Bacteria</taxon>
        <taxon>Pseudomonadati</taxon>
        <taxon>Bacteroidota</taxon>
        <taxon>Flavobacteriia</taxon>
        <taxon>Flavobacteriales</taxon>
        <taxon>Crocinitomicaceae</taxon>
        <taxon>Putridiphycobacter</taxon>
    </lineage>
</organism>
<feature type="domain" description="Response regulatory" evidence="2">
    <location>
        <begin position="2"/>
        <end position="115"/>
    </location>
</feature>
<dbReference type="GO" id="GO:0003677">
    <property type="term" value="F:DNA binding"/>
    <property type="evidence" value="ECO:0007669"/>
    <property type="project" value="InterPro"/>
</dbReference>
<dbReference type="SMART" id="SM00850">
    <property type="entry name" value="LytTR"/>
    <property type="match status" value="1"/>
</dbReference>
<evidence type="ECO:0008006" key="6">
    <source>
        <dbReference type="Google" id="ProtNLM"/>
    </source>
</evidence>
<sequence length="231" mass="26684">MKVILIDDEKKAREVLSYHIREFTENTEIVGSFSNINDASAAISSIDYDLIFLDISMPGGNGFDFIERNNLIDKLIVFVTAHEKYAIDAFKVNAFDYLLKPIDINELKRISTKAQEYLKSDHLTKRRLIQFKAGYQNVILNEDDILYISSQGNYSTVYTVNNESFMISKNLKKIAELYFSSANFIRIHQSHIINLNNVVEFNKNCILMTDKKEIPLSKQGHKKIMERQKQG</sequence>
<keyword evidence="5" id="KW-1185">Reference proteome</keyword>
<evidence type="ECO:0000259" key="2">
    <source>
        <dbReference type="PROSITE" id="PS50110"/>
    </source>
</evidence>
<dbReference type="SUPFAM" id="SSF52172">
    <property type="entry name" value="CheY-like"/>
    <property type="match status" value="1"/>
</dbReference>
<dbReference type="EMBL" id="QKSB01000008">
    <property type="protein sequence ID" value="PZE16387.1"/>
    <property type="molecule type" value="Genomic_DNA"/>
</dbReference>
<proteinExistence type="predicted"/>
<evidence type="ECO:0000256" key="1">
    <source>
        <dbReference type="PROSITE-ProRule" id="PRU00169"/>
    </source>
</evidence>
<comment type="caution">
    <text evidence="4">The sequence shown here is derived from an EMBL/GenBank/DDBJ whole genome shotgun (WGS) entry which is preliminary data.</text>
</comment>
<name>A0A2W1MWX6_9FLAO</name>
<evidence type="ECO:0000259" key="3">
    <source>
        <dbReference type="PROSITE" id="PS50930"/>
    </source>
</evidence>
<dbReference type="PROSITE" id="PS50930">
    <property type="entry name" value="HTH_LYTTR"/>
    <property type="match status" value="1"/>
</dbReference>
<accession>A0A2W1MWX6</accession>
<dbReference type="Pfam" id="PF04397">
    <property type="entry name" value="LytTR"/>
    <property type="match status" value="1"/>
</dbReference>
<keyword evidence="1" id="KW-0597">Phosphoprotein</keyword>
<dbReference type="Gene3D" id="3.40.50.2300">
    <property type="match status" value="1"/>
</dbReference>
<dbReference type="PANTHER" id="PTHR37299:SF1">
    <property type="entry name" value="STAGE 0 SPORULATION PROTEIN A HOMOLOG"/>
    <property type="match status" value="1"/>
</dbReference>
<dbReference type="InterPro" id="IPR007492">
    <property type="entry name" value="LytTR_DNA-bd_dom"/>
</dbReference>
<reference evidence="4 5" key="1">
    <citation type="submission" date="2018-06" db="EMBL/GenBank/DDBJ databases">
        <title>The draft genome sequence of Crocinitomix sp. SM1701.</title>
        <authorList>
            <person name="Zhang X."/>
        </authorList>
    </citation>
    <scope>NUCLEOTIDE SEQUENCE [LARGE SCALE GENOMIC DNA]</scope>
    <source>
        <strain evidence="4 5">SM1701</strain>
    </source>
</reference>
<dbReference type="AlphaFoldDB" id="A0A2W1MWX6"/>
<feature type="domain" description="HTH LytTR-type" evidence="3">
    <location>
        <begin position="129"/>
        <end position="230"/>
    </location>
</feature>
<dbReference type="GO" id="GO:0000156">
    <property type="term" value="F:phosphorelay response regulator activity"/>
    <property type="evidence" value="ECO:0007669"/>
    <property type="project" value="InterPro"/>
</dbReference>
<dbReference type="OrthoDB" id="2168082at2"/>
<dbReference type="InterPro" id="IPR011006">
    <property type="entry name" value="CheY-like_superfamily"/>
</dbReference>
<dbReference type="Gene3D" id="2.40.50.1020">
    <property type="entry name" value="LytTr DNA-binding domain"/>
    <property type="match status" value="1"/>
</dbReference>
<gene>
    <name evidence="4" type="ORF">DNU06_12615</name>
</gene>
<dbReference type="RefSeq" id="WP_111063762.1">
    <property type="nucleotide sequence ID" value="NZ_JBHUCU010000005.1"/>
</dbReference>
<feature type="modified residue" description="4-aspartylphosphate" evidence="1">
    <location>
        <position position="54"/>
    </location>
</feature>
<dbReference type="InterPro" id="IPR046947">
    <property type="entry name" value="LytR-like"/>
</dbReference>
<evidence type="ECO:0000313" key="4">
    <source>
        <dbReference type="EMBL" id="PZE16387.1"/>
    </source>
</evidence>
<evidence type="ECO:0000313" key="5">
    <source>
        <dbReference type="Proteomes" id="UP000249248"/>
    </source>
</evidence>